<reference evidence="2 3" key="1">
    <citation type="journal article" date="2008" name="Nature">
        <title>The genome of Laccaria bicolor provides insights into mycorrhizal symbiosis.</title>
        <authorList>
            <person name="Martin F."/>
            <person name="Aerts A."/>
            <person name="Ahren D."/>
            <person name="Brun A."/>
            <person name="Danchin E.G.J."/>
            <person name="Duchaussoy F."/>
            <person name="Gibon J."/>
            <person name="Kohler A."/>
            <person name="Lindquist E."/>
            <person name="Pereda V."/>
            <person name="Salamov A."/>
            <person name="Shapiro H.J."/>
            <person name="Wuyts J."/>
            <person name="Blaudez D."/>
            <person name="Buee M."/>
            <person name="Brokstein P."/>
            <person name="Canbaeck B."/>
            <person name="Cohen D."/>
            <person name="Courty P.E."/>
            <person name="Coutinho P.M."/>
            <person name="Delaruelle C."/>
            <person name="Detter J.C."/>
            <person name="Deveau A."/>
            <person name="DiFazio S."/>
            <person name="Duplessis S."/>
            <person name="Fraissinet-Tachet L."/>
            <person name="Lucic E."/>
            <person name="Frey-Klett P."/>
            <person name="Fourrey C."/>
            <person name="Feussner I."/>
            <person name="Gay G."/>
            <person name="Grimwood J."/>
            <person name="Hoegger P.J."/>
            <person name="Jain P."/>
            <person name="Kilaru S."/>
            <person name="Labbe J."/>
            <person name="Lin Y.C."/>
            <person name="Legue V."/>
            <person name="Le Tacon F."/>
            <person name="Marmeisse R."/>
            <person name="Melayah D."/>
            <person name="Montanini B."/>
            <person name="Muratet M."/>
            <person name="Nehls U."/>
            <person name="Niculita-Hirzel H."/>
            <person name="Oudot-Le Secq M.P."/>
            <person name="Peter M."/>
            <person name="Quesneville H."/>
            <person name="Rajashekar B."/>
            <person name="Reich M."/>
            <person name="Rouhier N."/>
            <person name="Schmutz J."/>
            <person name="Yin T."/>
            <person name="Chalot M."/>
            <person name="Henrissat B."/>
            <person name="Kuees U."/>
            <person name="Lucas S."/>
            <person name="Van de Peer Y."/>
            <person name="Podila G.K."/>
            <person name="Polle A."/>
            <person name="Pukkila P.J."/>
            <person name="Richardson P.M."/>
            <person name="Rouze P."/>
            <person name="Sanders I.R."/>
            <person name="Stajich J.E."/>
            <person name="Tunlid A."/>
            <person name="Tuskan G."/>
            <person name="Grigoriev I.V."/>
        </authorList>
    </citation>
    <scope>NUCLEOTIDE SEQUENCE [LARGE SCALE GENOMIC DNA]</scope>
    <source>
        <strain evidence="3">S238N-H82 / ATCC MYA-4686</strain>
    </source>
</reference>
<dbReference type="KEGG" id="lbc:LACBIDRAFT_329761"/>
<evidence type="ECO:0000256" key="1">
    <source>
        <dbReference type="SAM" id="MobiDB-lite"/>
    </source>
</evidence>
<name>B0DJ52_LACBS</name>
<feature type="compositionally biased region" description="Acidic residues" evidence="1">
    <location>
        <begin position="108"/>
        <end position="117"/>
    </location>
</feature>
<feature type="region of interest" description="Disordered" evidence="1">
    <location>
        <begin position="86"/>
        <end position="117"/>
    </location>
</feature>
<protein>
    <submittedName>
        <fullName evidence="2">Predicted protein</fullName>
    </submittedName>
</protein>
<dbReference type="RefSeq" id="XP_001883901.1">
    <property type="nucleotide sequence ID" value="XM_001883866.1"/>
</dbReference>
<proteinExistence type="predicted"/>
<dbReference type="EMBL" id="DS547113">
    <property type="protein sequence ID" value="EDR05343.1"/>
    <property type="molecule type" value="Genomic_DNA"/>
</dbReference>
<dbReference type="HOGENOM" id="CLU_2085245_0_0_1"/>
<organism evidence="3">
    <name type="scientific">Laccaria bicolor (strain S238N-H82 / ATCC MYA-4686)</name>
    <name type="common">Bicoloured deceiver</name>
    <name type="synonym">Laccaria laccata var. bicolor</name>
    <dbReference type="NCBI Taxonomy" id="486041"/>
    <lineage>
        <taxon>Eukaryota</taxon>
        <taxon>Fungi</taxon>
        <taxon>Dikarya</taxon>
        <taxon>Basidiomycota</taxon>
        <taxon>Agaricomycotina</taxon>
        <taxon>Agaricomycetes</taxon>
        <taxon>Agaricomycetidae</taxon>
        <taxon>Agaricales</taxon>
        <taxon>Agaricineae</taxon>
        <taxon>Hydnangiaceae</taxon>
        <taxon>Laccaria</taxon>
    </lineage>
</organism>
<accession>B0DJ52</accession>
<evidence type="ECO:0000313" key="3">
    <source>
        <dbReference type="Proteomes" id="UP000001194"/>
    </source>
</evidence>
<dbReference type="InParanoid" id="B0DJ52"/>
<gene>
    <name evidence="2" type="ORF">LACBIDRAFT_329761</name>
</gene>
<dbReference type="GeneID" id="6079667"/>
<keyword evidence="3" id="KW-1185">Reference proteome</keyword>
<dbReference type="AlphaFoldDB" id="B0DJ52"/>
<evidence type="ECO:0000313" key="2">
    <source>
        <dbReference type="EMBL" id="EDR05343.1"/>
    </source>
</evidence>
<dbReference type="Proteomes" id="UP000001194">
    <property type="component" value="Unassembled WGS sequence"/>
</dbReference>
<sequence>MEITRGLSFVIVVNVVCPYMSMGENGVSRERVKAIIAERSLCPKRQCPESSTERDVVQIFYPGATSVIDTCPRISKQLKCSLCSKHTFVGGDDPSSEERKENEGPNEGADDDVLSMT</sequence>